<dbReference type="EMBL" id="JWIN03000087">
    <property type="protein sequence ID" value="KAB1251257.1"/>
    <property type="molecule type" value="Genomic_DNA"/>
</dbReference>
<sequence length="79" mass="9084">MSPAFCTLLLSRVPAGFSRENLACDITKQGMQRQIGEFSSHQSKRDLQKLKSLLFFSLMIFLLKNRNYILFKSINGNIQ</sequence>
<gene>
    <name evidence="1" type="ORF">Cadr_000031131</name>
</gene>
<proteinExistence type="predicted"/>
<accession>A0A5N4BXD5</accession>
<evidence type="ECO:0000313" key="1">
    <source>
        <dbReference type="EMBL" id="KAB1251257.1"/>
    </source>
</evidence>
<organism evidence="1 2">
    <name type="scientific">Camelus dromedarius</name>
    <name type="common">Dromedary</name>
    <name type="synonym">Arabian camel</name>
    <dbReference type="NCBI Taxonomy" id="9838"/>
    <lineage>
        <taxon>Eukaryota</taxon>
        <taxon>Metazoa</taxon>
        <taxon>Chordata</taxon>
        <taxon>Craniata</taxon>
        <taxon>Vertebrata</taxon>
        <taxon>Euteleostomi</taxon>
        <taxon>Mammalia</taxon>
        <taxon>Eutheria</taxon>
        <taxon>Laurasiatheria</taxon>
        <taxon>Artiodactyla</taxon>
        <taxon>Tylopoda</taxon>
        <taxon>Camelidae</taxon>
        <taxon>Camelus</taxon>
    </lineage>
</organism>
<keyword evidence="2" id="KW-1185">Reference proteome</keyword>
<reference evidence="1 2" key="1">
    <citation type="journal article" date="2019" name="Mol. Ecol. Resour.">
        <title>Improving Illumina assemblies with Hi-C and long reads: an example with the North African dromedary.</title>
        <authorList>
            <person name="Elbers J.P."/>
            <person name="Rogers M.F."/>
            <person name="Perelman P.L."/>
            <person name="Proskuryakova A.A."/>
            <person name="Serdyukova N.A."/>
            <person name="Johnson W.E."/>
            <person name="Horin P."/>
            <person name="Corander J."/>
            <person name="Murphy D."/>
            <person name="Burger P.A."/>
        </authorList>
    </citation>
    <scope>NUCLEOTIDE SEQUENCE [LARGE SCALE GENOMIC DNA]</scope>
    <source>
        <strain evidence="1">Drom800</strain>
        <tissue evidence="1">Blood</tissue>
    </source>
</reference>
<dbReference type="Proteomes" id="UP000299084">
    <property type="component" value="Unassembled WGS sequence"/>
</dbReference>
<comment type="caution">
    <text evidence="1">The sequence shown here is derived from an EMBL/GenBank/DDBJ whole genome shotgun (WGS) entry which is preliminary data.</text>
</comment>
<dbReference type="AlphaFoldDB" id="A0A5N4BXD5"/>
<name>A0A5N4BXD5_CAMDR</name>
<protein>
    <submittedName>
        <fullName evidence="1">Uncharacterized protein</fullName>
    </submittedName>
</protein>
<evidence type="ECO:0000313" key="2">
    <source>
        <dbReference type="Proteomes" id="UP000299084"/>
    </source>
</evidence>